<dbReference type="PANTHER" id="PTHR42716:SF2">
    <property type="entry name" value="L-ASPARTATE OXIDASE, CHLOROPLASTIC"/>
    <property type="match status" value="1"/>
</dbReference>
<evidence type="ECO:0000313" key="13">
    <source>
        <dbReference type="EMBL" id="HIR40549.1"/>
    </source>
</evidence>
<gene>
    <name evidence="13" type="ORF">IAB36_01825</name>
</gene>
<dbReference type="EC" id="1.4.3.16" evidence="4"/>
<dbReference type="InterPro" id="IPR005288">
    <property type="entry name" value="NadB"/>
</dbReference>
<comment type="catalytic activity">
    <reaction evidence="11">
        <text>L-aspartate + O2 = iminosuccinate + H2O2</text>
        <dbReference type="Rhea" id="RHEA:25876"/>
        <dbReference type="ChEBI" id="CHEBI:15379"/>
        <dbReference type="ChEBI" id="CHEBI:16240"/>
        <dbReference type="ChEBI" id="CHEBI:29991"/>
        <dbReference type="ChEBI" id="CHEBI:77875"/>
        <dbReference type="EC" id="1.4.3.16"/>
    </reaction>
    <physiologicalReaction direction="left-to-right" evidence="11">
        <dbReference type="Rhea" id="RHEA:25877"/>
    </physiologicalReaction>
</comment>
<protein>
    <recommendedName>
        <fullName evidence="5">L-aspartate oxidase</fullName>
        <ecNumber evidence="4">1.4.3.16</ecNumber>
    </recommendedName>
    <alternativeName>
        <fullName evidence="10">Quinolinate synthase B</fullName>
    </alternativeName>
</protein>
<dbReference type="Gene3D" id="3.90.700.10">
    <property type="entry name" value="Succinate dehydrogenase/fumarate reductase flavoprotein, catalytic domain"/>
    <property type="match status" value="1"/>
</dbReference>
<evidence type="ECO:0000256" key="3">
    <source>
        <dbReference type="ARBA" id="ARBA00008562"/>
    </source>
</evidence>
<evidence type="ECO:0000256" key="5">
    <source>
        <dbReference type="ARBA" id="ARBA00021901"/>
    </source>
</evidence>
<comment type="pathway">
    <text evidence="2">Cofactor biosynthesis; NAD(+) biosynthesis; iminoaspartate from L-aspartate (oxidase route): step 1/1.</text>
</comment>
<dbReference type="PANTHER" id="PTHR42716">
    <property type="entry name" value="L-ASPARTATE OXIDASE"/>
    <property type="match status" value="1"/>
</dbReference>
<dbReference type="InterPro" id="IPR027477">
    <property type="entry name" value="Succ_DH/fumarate_Rdtase_cat_sf"/>
</dbReference>
<dbReference type="SUPFAM" id="SSF51905">
    <property type="entry name" value="FAD/NAD(P)-binding domain"/>
    <property type="match status" value="1"/>
</dbReference>
<evidence type="ECO:0000256" key="10">
    <source>
        <dbReference type="ARBA" id="ARBA00030386"/>
    </source>
</evidence>
<feature type="domain" description="FAD-dependent oxidoreductase 2 FAD-binding" evidence="12">
    <location>
        <begin position="6"/>
        <end position="377"/>
    </location>
</feature>
<keyword evidence="9" id="KW-0560">Oxidoreductase</keyword>
<dbReference type="PRINTS" id="PR00368">
    <property type="entry name" value="FADPNR"/>
</dbReference>
<evidence type="ECO:0000256" key="9">
    <source>
        <dbReference type="ARBA" id="ARBA00023002"/>
    </source>
</evidence>
<proteinExistence type="inferred from homology"/>
<accession>A0A9D1AID1</accession>
<dbReference type="Proteomes" id="UP000886749">
    <property type="component" value="Unassembled WGS sequence"/>
</dbReference>
<evidence type="ECO:0000256" key="1">
    <source>
        <dbReference type="ARBA" id="ARBA00001974"/>
    </source>
</evidence>
<evidence type="ECO:0000256" key="2">
    <source>
        <dbReference type="ARBA" id="ARBA00004950"/>
    </source>
</evidence>
<organism evidence="13 14">
    <name type="scientific">Candidatus Egerieicola pullicola</name>
    <dbReference type="NCBI Taxonomy" id="2840775"/>
    <lineage>
        <taxon>Bacteria</taxon>
        <taxon>Bacillati</taxon>
        <taxon>Bacillota</taxon>
        <taxon>Clostridia</taxon>
        <taxon>Eubacteriales</taxon>
        <taxon>Oscillospiraceae</taxon>
        <taxon>Oscillospiraceae incertae sedis</taxon>
        <taxon>Candidatus Egerieicola</taxon>
    </lineage>
</organism>
<dbReference type="GO" id="GO:0034628">
    <property type="term" value="P:'de novo' NAD+ biosynthetic process from L-aspartate"/>
    <property type="evidence" value="ECO:0007669"/>
    <property type="project" value="TreeGrafter"/>
</dbReference>
<dbReference type="Gene3D" id="3.50.50.60">
    <property type="entry name" value="FAD/NAD(P)-binding domain"/>
    <property type="match status" value="1"/>
</dbReference>
<dbReference type="GO" id="GO:0008734">
    <property type="term" value="F:L-aspartate oxidase activity"/>
    <property type="evidence" value="ECO:0007669"/>
    <property type="project" value="UniProtKB-EC"/>
</dbReference>
<comment type="similarity">
    <text evidence="3">Belongs to the FAD-dependent oxidoreductase 2 family. NadB subfamily.</text>
</comment>
<keyword evidence="6" id="KW-0285">Flavoprotein</keyword>
<evidence type="ECO:0000259" key="12">
    <source>
        <dbReference type="Pfam" id="PF00890"/>
    </source>
</evidence>
<evidence type="ECO:0000256" key="7">
    <source>
        <dbReference type="ARBA" id="ARBA00022642"/>
    </source>
</evidence>
<dbReference type="InterPro" id="IPR003953">
    <property type="entry name" value="FAD-dep_OxRdtase_2_FAD-bd"/>
</dbReference>
<evidence type="ECO:0000256" key="6">
    <source>
        <dbReference type="ARBA" id="ARBA00022630"/>
    </source>
</evidence>
<sequence>MQYNYDVAIVGSGVAGLFGACHMDPSLKVLVIAKREPDLTNTSLAQGGIAAVLDTVHDNQEDHIRDTMIAGGYENNPDAVRLLVSRGPSEVRELMELGAVFDRNPDGSLNYTLEGGHCRPRIVHHKDSTGSEVQRALLAYVRTLPNVTIWEDSLVALLKKDSCFHLDVIQEHTDLIRHVNARICLLATGGIGRVYQYTTNSKIATGDGIAFAYRLGARIKNLHYIQFHPTGFASKKDRETFLISESVRGEGGYLLNAEKKRFMQNYDPRLELAPRDVVSHFEMVEVKRQQSDDLWLDISYKPADFIRQRFPMIYQKCLQYGYDMTKEPIPIYPCQHYLMGGIDVDLWARTTVDGLYAAGECSHTGVHGNNRLASNSLLEALVFSHRAAEDINRLAKEGKLPDFCDGDFPEDNYTQRLPGGIRTEVRAIMQKSFFVAPNVEECRKGLVRLDELRRFMEGGQWHMDFHCVESRSLVTVADLILRGVVQQEEAKEKKQEEAAK</sequence>
<dbReference type="Pfam" id="PF00890">
    <property type="entry name" value="FAD_binding_2"/>
    <property type="match status" value="1"/>
</dbReference>
<reference evidence="13" key="1">
    <citation type="submission" date="2020-10" db="EMBL/GenBank/DDBJ databases">
        <authorList>
            <person name="Gilroy R."/>
        </authorList>
    </citation>
    <scope>NUCLEOTIDE SEQUENCE</scope>
    <source>
        <strain evidence="13">CHK184-25365</strain>
    </source>
</reference>
<dbReference type="InterPro" id="IPR036188">
    <property type="entry name" value="FAD/NAD-bd_sf"/>
</dbReference>
<keyword evidence="7" id="KW-0662">Pyridine nucleotide biosynthesis</keyword>
<dbReference type="EMBL" id="DVGY01000045">
    <property type="protein sequence ID" value="HIR40549.1"/>
    <property type="molecule type" value="Genomic_DNA"/>
</dbReference>
<evidence type="ECO:0000313" key="14">
    <source>
        <dbReference type="Proteomes" id="UP000886749"/>
    </source>
</evidence>
<dbReference type="AlphaFoldDB" id="A0A9D1AID1"/>
<comment type="cofactor">
    <cofactor evidence="1">
        <name>FAD</name>
        <dbReference type="ChEBI" id="CHEBI:57692"/>
    </cofactor>
</comment>
<comment type="caution">
    <text evidence="13">The sequence shown here is derived from an EMBL/GenBank/DDBJ whole genome shotgun (WGS) entry which is preliminary data.</text>
</comment>
<dbReference type="SUPFAM" id="SSF56425">
    <property type="entry name" value="Succinate dehydrogenase/fumarate reductase flavoprotein, catalytic domain"/>
    <property type="match status" value="1"/>
</dbReference>
<dbReference type="GO" id="GO:0033765">
    <property type="term" value="F:steroid dehydrogenase activity, acting on the CH-CH group of donors"/>
    <property type="evidence" value="ECO:0007669"/>
    <property type="project" value="UniProtKB-ARBA"/>
</dbReference>
<reference evidence="13" key="2">
    <citation type="journal article" date="2021" name="PeerJ">
        <title>Extensive microbial diversity within the chicken gut microbiome revealed by metagenomics and culture.</title>
        <authorList>
            <person name="Gilroy R."/>
            <person name="Ravi A."/>
            <person name="Getino M."/>
            <person name="Pursley I."/>
            <person name="Horton D.L."/>
            <person name="Alikhan N.F."/>
            <person name="Baker D."/>
            <person name="Gharbi K."/>
            <person name="Hall N."/>
            <person name="Watson M."/>
            <person name="Adriaenssens E.M."/>
            <person name="Foster-Nyarko E."/>
            <person name="Jarju S."/>
            <person name="Secka A."/>
            <person name="Antonio M."/>
            <person name="Oren A."/>
            <person name="Chaudhuri R.R."/>
            <person name="La Ragione R."/>
            <person name="Hildebrand F."/>
            <person name="Pallen M.J."/>
        </authorList>
    </citation>
    <scope>NUCLEOTIDE SEQUENCE</scope>
    <source>
        <strain evidence="13">CHK184-25365</strain>
    </source>
</reference>
<evidence type="ECO:0000256" key="8">
    <source>
        <dbReference type="ARBA" id="ARBA00022827"/>
    </source>
</evidence>
<name>A0A9D1AID1_9FIRM</name>
<evidence type="ECO:0000256" key="4">
    <source>
        <dbReference type="ARBA" id="ARBA00012173"/>
    </source>
</evidence>
<dbReference type="FunFam" id="3.90.700.10:FF:000002">
    <property type="entry name" value="L-aspartate oxidase"/>
    <property type="match status" value="1"/>
</dbReference>
<evidence type="ECO:0000256" key="11">
    <source>
        <dbReference type="ARBA" id="ARBA00048305"/>
    </source>
</evidence>
<keyword evidence="8" id="KW-0274">FAD</keyword>